<evidence type="ECO:0000256" key="3">
    <source>
        <dbReference type="ARBA" id="ARBA00022617"/>
    </source>
</evidence>
<evidence type="ECO:0000256" key="6">
    <source>
        <dbReference type="PIRSR" id="PIRSR602401-1"/>
    </source>
</evidence>
<proteinExistence type="inferred from homology"/>
<evidence type="ECO:0000256" key="7">
    <source>
        <dbReference type="RuleBase" id="RU000461"/>
    </source>
</evidence>
<keyword evidence="7" id="KW-0503">Monooxygenase</keyword>
<comment type="similarity">
    <text evidence="2 7">Belongs to the cytochrome P450 family.</text>
</comment>
<evidence type="ECO:0000256" key="1">
    <source>
        <dbReference type="ARBA" id="ARBA00001971"/>
    </source>
</evidence>
<dbReference type="PANTHER" id="PTHR24305:SF210">
    <property type="entry name" value="CYTOCHROME P450 MONOOXYGENASE ASQL-RELATED"/>
    <property type="match status" value="1"/>
</dbReference>
<dbReference type="CDD" id="cd11058">
    <property type="entry name" value="CYP60B-like"/>
    <property type="match status" value="1"/>
</dbReference>
<dbReference type="AlphaFoldDB" id="A0A897Q8M4"/>
<feature type="transmembrane region" description="Helical" evidence="8">
    <location>
        <begin position="12"/>
        <end position="31"/>
    </location>
</feature>
<keyword evidence="8" id="KW-0812">Transmembrane</keyword>
<keyword evidence="5 6" id="KW-0408">Iron</keyword>
<evidence type="ECO:0000256" key="8">
    <source>
        <dbReference type="SAM" id="Phobius"/>
    </source>
</evidence>
<dbReference type="PRINTS" id="PR00385">
    <property type="entry name" value="P450"/>
</dbReference>
<dbReference type="GO" id="GO:0004497">
    <property type="term" value="F:monooxygenase activity"/>
    <property type="evidence" value="ECO:0007669"/>
    <property type="project" value="UniProtKB-KW"/>
</dbReference>
<comment type="cofactor">
    <cofactor evidence="1 6">
        <name>heme</name>
        <dbReference type="ChEBI" id="CHEBI:30413"/>
    </cofactor>
</comment>
<feature type="binding site" description="axial binding residue" evidence="6">
    <location>
        <position position="479"/>
    </location>
    <ligand>
        <name>heme</name>
        <dbReference type="ChEBI" id="CHEBI:30413"/>
    </ligand>
    <ligandPart>
        <name>Fe</name>
        <dbReference type="ChEBI" id="CHEBI:18248"/>
    </ligandPart>
</feature>
<dbReference type="EMBL" id="MW239669">
    <property type="protein sequence ID" value="QSG30344.1"/>
    <property type="molecule type" value="Genomic_DNA"/>
</dbReference>
<dbReference type="InterPro" id="IPR050121">
    <property type="entry name" value="Cytochrome_P450_monoxygenase"/>
</dbReference>
<dbReference type="PRINTS" id="PR00463">
    <property type="entry name" value="EP450I"/>
</dbReference>
<evidence type="ECO:0000256" key="4">
    <source>
        <dbReference type="ARBA" id="ARBA00022723"/>
    </source>
</evidence>
<keyword evidence="3 6" id="KW-0349">Heme</keyword>
<keyword evidence="8" id="KW-0472">Membrane</keyword>
<dbReference type="PANTHER" id="PTHR24305">
    <property type="entry name" value="CYTOCHROME P450"/>
    <property type="match status" value="1"/>
</dbReference>
<dbReference type="InterPro" id="IPR001128">
    <property type="entry name" value="Cyt_P450"/>
</dbReference>
<name>A0A897Q8M4_HORCR</name>
<dbReference type="Gene3D" id="1.10.630.10">
    <property type="entry name" value="Cytochrome P450"/>
    <property type="match status" value="1"/>
</dbReference>
<reference evidence="9" key="1">
    <citation type="journal article" date="2020" name="bioRxiv">
        <title>Identification of fungal limonene-3-hydroxylases for biotechnological menthol production.</title>
        <authorList>
            <person name="Schempp F.M."/>
            <person name="Strobel I."/>
            <person name="Etschmann M.M.W."/>
            <person name="Bierwirth E."/>
            <person name="Panten J."/>
            <person name="Schewe H."/>
            <person name="Schrader J."/>
            <person name="Buchhaupt M."/>
        </authorList>
    </citation>
    <scope>NUCLEOTIDE SEQUENCE</scope>
    <source>
        <strain evidence="9">CBS 115712</strain>
    </source>
</reference>
<keyword evidence="8" id="KW-1133">Transmembrane helix</keyword>
<dbReference type="GO" id="GO:0020037">
    <property type="term" value="F:heme binding"/>
    <property type="evidence" value="ECO:0007669"/>
    <property type="project" value="InterPro"/>
</dbReference>
<dbReference type="InterPro" id="IPR017972">
    <property type="entry name" value="Cyt_P450_CS"/>
</dbReference>
<gene>
    <name evidence="9" type="primary">CYP65EY1</name>
</gene>
<evidence type="ECO:0000256" key="5">
    <source>
        <dbReference type="ARBA" id="ARBA00023004"/>
    </source>
</evidence>
<dbReference type="SUPFAM" id="SSF48264">
    <property type="entry name" value="Cytochrome P450"/>
    <property type="match status" value="1"/>
</dbReference>
<dbReference type="GO" id="GO:0005506">
    <property type="term" value="F:iron ion binding"/>
    <property type="evidence" value="ECO:0007669"/>
    <property type="project" value="InterPro"/>
</dbReference>
<accession>A0A897Q8M4</accession>
<evidence type="ECO:0000256" key="2">
    <source>
        <dbReference type="ARBA" id="ARBA00010617"/>
    </source>
</evidence>
<dbReference type="InterPro" id="IPR002401">
    <property type="entry name" value="Cyt_P450_E_grp-I"/>
</dbReference>
<keyword evidence="7" id="KW-0560">Oxidoreductase</keyword>
<dbReference type="InterPro" id="IPR036396">
    <property type="entry name" value="Cyt_P450_sf"/>
</dbReference>
<dbReference type="Pfam" id="PF00067">
    <property type="entry name" value="p450"/>
    <property type="match status" value="2"/>
</dbReference>
<organism evidence="9">
    <name type="scientific">Hormonema carpetanum</name>
    <dbReference type="NCBI Taxonomy" id="284138"/>
    <lineage>
        <taxon>Eukaryota</taxon>
        <taxon>Fungi</taxon>
        <taxon>Dikarya</taxon>
        <taxon>Ascomycota</taxon>
        <taxon>Pezizomycotina</taxon>
        <taxon>Dothideomycetes</taxon>
        <taxon>Dothideomycetidae</taxon>
        <taxon>Dothideales</taxon>
        <taxon>Dothioraceae</taxon>
        <taxon>Hormonema</taxon>
    </lineage>
</organism>
<evidence type="ECO:0000313" key="9">
    <source>
        <dbReference type="EMBL" id="QSG30344.1"/>
    </source>
</evidence>
<protein>
    <submittedName>
        <fullName evidence="9">CYP65EY1</fullName>
    </submittedName>
</protein>
<sequence>METKFTIFELSSFYDLIVVSFVILGAVRSAADIFSLSELTAFQAAVLTTLSKGFYNIYLHPLSRFPGPKLAASTRLWYVYHNLRGHYPRVVLELSKKYGNVIRVAPNELCYTDGEAWNGIYGHRIGSSELDKDDMFYRDGSMGSITSARKDRHTILRKSLSPGFSERALRDQEAVIRSLADLCITRLYENSDNGHNLVDLVQWLNFFTFDVTGQLVFGESFGCLDGSAYHVWIKVIFNSIRAFMFFRCTKYWSITSALTPYLLTKDMMKRRRDHRDMSVAKANQRKAQGFEKNDLISGLLNPSAGVHEREYRATAQILITAGSETTATLMSGAFYFLLMNPGKLRLLEASVRDSFSNAAEITFASTNKLEYLIACINESFRMYPPVPDVLPRNTGAQAVIVSGMEVPPHVRAPQLLLVAFQLIQIIQTTLGISQWATYQSPANFTKPDEFIPERWLEDLEFRNDKKSALQPFSVGPRNCIGKT</sequence>
<dbReference type="GO" id="GO:0016705">
    <property type="term" value="F:oxidoreductase activity, acting on paired donors, with incorporation or reduction of molecular oxygen"/>
    <property type="evidence" value="ECO:0007669"/>
    <property type="project" value="InterPro"/>
</dbReference>
<keyword evidence="4 6" id="KW-0479">Metal-binding</keyword>
<dbReference type="PROSITE" id="PS00086">
    <property type="entry name" value="CYTOCHROME_P450"/>
    <property type="match status" value="1"/>
</dbReference>